<dbReference type="Proteomes" id="UP000515154">
    <property type="component" value="Unplaced"/>
</dbReference>
<gene>
    <name evidence="9" type="primary">LOC115229105</name>
</gene>
<keyword evidence="8" id="KW-1185">Reference proteome</keyword>
<keyword evidence="5" id="KW-0807">Transducer</keyword>
<feature type="binding site" evidence="7">
    <location>
        <position position="48"/>
    </location>
    <ligand>
        <name>Mg(2+)</name>
        <dbReference type="ChEBI" id="CHEBI:18420"/>
    </ligand>
</feature>
<dbReference type="GO" id="GO:0046872">
    <property type="term" value="F:metal ion binding"/>
    <property type="evidence" value="ECO:0007669"/>
    <property type="project" value="UniProtKB-KW"/>
</dbReference>
<proteinExistence type="predicted"/>
<evidence type="ECO:0000256" key="3">
    <source>
        <dbReference type="ARBA" id="ARBA00022741"/>
    </source>
</evidence>
<dbReference type="GO" id="GO:0005525">
    <property type="term" value="F:GTP binding"/>
    <property type="evidence" value="ECO:0007669"/>
    <property type="project" value="UniProtKB-KW"/>
</dbReference>
<dbReference type="KEGG" id="osn:115229105"/>
<feature type="binding site" evidence="6">
    <location>
        <begin position="44"/>
        <end position="49"/>
    </location>
    <ligand>
        <name>GTP</name>
        <dbReference type="ChEBI" id="CHEBI:37565"/>
    </ligand>
</feature>
<dbReference type="GO" id="GO:0007188">
    <property type="term" value="P:adenylate cyclase-modulating G protein-coupled receptor signaling pathway"/>
    <property type="evidence" value="ECO:0007669"/>
    <property type="project" value="TreeGrafter"/>
</dbReference>
<dbReference type="PANTHER" id="PTHR10218">
    <property type="entry name" value="GTP-BINDING PROTEIN ALPHA SUBUNIT"/>
    <property type="match status" value="1"/>
</dbReference>
<accession>A0A6P7TUE6</accession>
<protein>
    <submittedName>
        <fullName evidence="9">Guanine nucleotide-binding protein subunit alpha-14-like</fullName>
    </submittedName>
</protein>
<evidence type="ECO:0000256" key="7">
    <source>
        <dbReference type="PIRSR" id="PIRSR601019-2"/>
    </source>
</evidence>
<comment type="subunit">
    <text evidence="1">G proteins are composed of 3 units; alpha, beta and gamma. The alpha chain contains the guanine nucleotide binding site.</text>
</comment>
<keyword evidence="7" id="KW-0460">Magnesium</keyword>
<evidence type="ECO:0000313" key="9">
    <source>
        <dbReference type="RefSeq" id="XP_029655383.1"/>
    </source>
</evidence>
<dbReference type="GO" id="GO:0005834">
    <property type="term" value="C:heterotrimeric G-protein complex"/>
    <property type="evidence" value="ECO:0007669"/>
    <property type="project" value="TreeGrafter"/>
</dbReference>
<dbReference type="PANTHER" id="PTHR10218:SF360">
    <property type="entry name" value="GUANINE NUCLEOTIDE-BINDING PROTEIN SUBUNIT ALPHA HOMOLOG"/>
    <property type="match status" value="1"/>
</dbReference>
<dbReference type="InterPro" id="IPR011025">
    <property type="entry name" value="GproteinA_insert"/>
</dbReference>
<evidence type="ECO:0000256" key="6">
    <source>
        <dbReference type="PIRSR" id="PIRSR601019-1"/>
    </source>
</evidence>
<dbReference type="Pfam" id="PF00503">
    <property type="entry name" value="G-alpha"/>
    <property type="match status" value="1"/>
</dbReference>
<dbReference type="GO" id="GO:0003924">
    <property type="term" value="F:GTPase activity"/>
    <property type="evidence" value="ECO:0007669"/>
    <property type="project" value="InterPro"/>
</dbReference>
<dbReference type="SMART" id="SM00275">
    <property type="entry name" value="G_alpha"/>
    <property type="match status" value="1"/>
</dbReference>
<dbReference type="InterPro" id="IPR027417">
    <property type="entry name" value="P-loop_NTPase"/>
</dbReference>
<dbReference type="GO" id="GO:0031683">
    <property type="term" value="F:G-protein beta/gamma-subunit complex binding"/>
    <property type="evidence" value="ECO:0007669"/>
    <property type="project" value="InterPro"/>
</dbReference>
<dbReference type="InterPro" id="IPR001019">
    <property type="entry name" value="Gprotein_alpha_su"/>
</dbReference>
<dbReference type="Gene3D" id="3.40.50.300">
    <property type="entry name" value="P-loop containing nucleotide triphosphate hydrolases"/>
    <property type="match status" value="1"/>
</dbReference>
<organism evidence="8 9">
    <name type="scientific">Octopus sinensis</name>
    <name type="common">East Asian common octopus</name>
    <dbReference type="NCBI Taxonomy" id="2607531"/>
    <lineage>
        <taxon>Eukaryota</taxon>
        <taxon>Metazoa</taxon>
        <taxon>Spiralia</taxon>
        <taxon>Lophotrochozoa</taxon>
        <taxon>Mollusca</taxon>
        <taxon>Cephalopoda</taxon>
        <taxon>Coleoidea</taxon>
        <taxon>Octopodiformes</taxon>
        <taxon>Octopoda</taxon>
        <taxon>Incirrata</taxon>
        <taxon>Octopodidae</taxon>
        <taxon>Octopus</taxon>
    </lineage>
</organism>
<name>A0A6P7TUE6_9MOLL</name>
<evidence type="ECO:0000256" key="5">
    <source>
        <dbReference type="ARBA" id="ARBA00023224"/>
    </source>
</evidence>
<dbReference type="SUPFAM" id="SSF52540">
    <property type="entry name" value="P-loop containing nucleoside triphosphate hydrolases"/>
    <property type="match status" value="1"/>
</dbReference>
<dbReference type="PROSITE" id="PS51882">
    <property type="entry name" value="G_ALPHA"/>
    <property type="match status" value="1"/>
</dbReference>
<keyword evidence="4 6" id="KW-0342">GTP-binding</keyword>
<dbReference type="GO" id="GO:0005737">
    <property type="term" value="C:cytoplasm"/>
    <property type="evidence" value="ECO:0007669"/>
    <property type="project" value="TreeGrafter"/>
</dbReference>
<evidence type="ECO:0000256" key="4">
    <source>
        <dbReference type="ARBA" id="ARBA00023134"/>
    </source>
</evidence>
<evidence type="ECO:0000256" key="2">
    <source>
        <dbReference type="ARBA" id="ARBA00022723"/>
    </source>
</evidence>
<sequence length="148" mass="17313">MFLCCLDAVAREQRYLNNEIEKQLKKEKREGQREYKLLLLGTGESGKTTFMKQMKIISGKGFTQDDYKLSREIVRDNIADSLFKLHKYLKSHQMSLSSQLETAIEEVIKAGVDLRSFHVETIRDYWADSVVQQIFQKRGTFHVLDSFK</sequence>
<dbReference type="FunFam" id="3.40.50.300:FF:000692">
    <property type="entry name" value="Guanine nucleotide-binding protein subunit alpha"/>
    <property type="match status" value="1"/>
</dbReference>
<feature type="binding site" evidence="6">
    <location>
        <begin position="145"/>
        <end position="146"/>
    </location>
    <ligand>
        <name>GTP</name>
        <dbReference type="ChEBI" id="CHEBI:37565"/>
    </ligand>
</feature>
<dbReference type="GO" id="GO:0001664">
    <property type="term" value="F:G protein-coupled receptor binding"/>
    <property type="evidence" value="ECO:0007669"/>
    <property type="project" value="TreeGrafter"/>
</dbReference>
<keyword evidence="2 7" id="KW-0479">Metal-binding</keyword>
<reference evidence="9" key="1">
    <citation type="submission" date="2025-08" db="UniProtKB">
        <authorList>
            <consortium name="RefSeq"/>
        </authorList>
    </citation>
    <scope>IDENTIFICATION</scope>
</reference>
<dbReference type="RefSeq" id="XP_029655383.1">
    <property type="nucleotide sequence ID" value="XM_029799523.2"/>
</dbReference>
<dbReference type="SUPFAM" id="SSF47895">
    <property type="entry name" value="Transducin (alpha subunit), insertion domain"/>
    <property type="match status" value="1"/>
</dbReference>
<dbReference type="AlphaFoldDB" id="A0A6P7TUE6"/>
<evidence type="ECO:0000256" key="1">
    <source>
        <dbReference type="ARBA" id="ARBA00011356"/>
    </source>
</evidence>
<evidence type="ECO:0000313" key="8">
    <source>
        <dbReference type="Proteomes" id="UP000515154"/>
    </source>
</evidence>
<keyword evidence="3 6" id="KW-0547">Nucleotide-binding</keyword>